<evidence type="ECO:0000259" key="2">
    <source>
        <dbReference type="Pfam" id="PF13360"/>
    </source>
</evidence>
<dbReference type="InterPro" id="IPR018391">
    <property type="entry name" value="PQQ_b-propeller_rpt"/>
</dbReference>
<proteinExistence type="predicted"/>
<dbReference type="InterPro" id="IPR011047">
    <property type="entry name" value="Quinoprotein_ADH-like_sf"/>
</dbReference>
<evidence type="ECO:0000256" key="1">
    <source>
        <dbReference type="SAM" id="SignalP"/>
    </source>
</evidence>
<protein>
    <recommendedName>
        <fullName evidence="2">Pyrrolo-quinoline quinone repeat domain-containing protein</fullName>
    </recommendedName>
</protein>
<dbReference type="AlphaFoldDB" id="A0A6C2US54"/>
<accession>A0A6C2US54</accession>
<evidence type="ECO:0000313" key="4">
    <source>
        <dbReference type="Proteomes" id="UP000346198"/>
    </source>
</evidence>
<keyword evidence="4" id="KW-1185">Reference proteome</keyword>
<keyword evidence="1" id="KW-0732">Signal</keyword>
<dbReference type="InterPro" id="IPR015943">
    <property type="entry name" value="WD40/YVTN_repeat-like_dom_sf"/>
</dbReference>
<sequence length="443" mass="47548">MRPGKYVCGGRIVLNRRGVCAAVLVCWALSTTVFAGDWMGFRGPGGQGKAEAKGLPSTWDSKKNVVWKTNLPGPGTSSPVILGNKVFVTCYSGYGETIENPGELEGLKRHLVCVDRTSGTVLWDKTFKAKMPESKYSGGKNNTWHGYASSTPVTDGERLYVFFGISGVYAFDLDGNVLWQADLGSETHGWGCGTSPVLFKDLVIVNASVESKSMVALNKKTGKEVWTVTGVSKCWSSPMLVDVDGKQELVLNLPGSGKVKESKLTGFDPATGKVLWSCAGPPDGYLCPSAVSHDGVVYAIGARKNTAIAVRAGGRGDVDESHVLWSVREGSNVTSPVYLDGYLYFMHEKGSALCLDAKTGEVVYKEKLEPSSGLIYSSMLAADGKLYAPSQHNGTYVVAAKPEFELLAVNTFQDDDSRVNASVSVSNNQLLMRTDKAIYCIGQ</sequence>
<organism evidence="3 4">
    <name type="scientific">Pontiella sulfatireligans</name>
    <dbReference type="NCBI Taxonomy" id="2750658"/>
    <lineage>
        <taxon>Bacteria</taxon>
        <taxon>Pseudomonadati</taxon>
        <taxon>Kiritimatiellota</taxon>
        <taxon>Kiritimatiellia</taxon>
        <taxon>Kiritimatiellales</taxon>
        <taxon>Pontiellaceae</taxon>
        <taxon>Pontiella</taxon>
    </lineage>
</organism>
<dbReference type="PANTHER" id="PTHR34512">
    <property type="entry name" value="CELL SURFACE PROTEIN"/>
    <property type="match status" value="1"/>
</dbReference>
<dbReference type="Pfam" id="PF13360">
    <property type="entry name" value="PQQ_2"/>
    <property type="match status" value="1"/>
</dbReference>
<gene>
    <name evidence="3" type="ORF">SCARR_05275</name>
</gene>
<feature type="domain" description="Pyrrolo-quinoline quinone repeat" evidence="2">
    <location>
        <begin position="110"/>
        <end position="364"/>
    </location>
</feature>
<dbReference type="SUPFAM" id="SSF50998">
    <property type="entry name" value="Quinoprotein alcohol dehydrogenase-like"/>
    <property type="match status" value="1"/>
</dbReference>
<dbReference type="InterPro" id="IPR002372">
    <property type="entry name" value="PQQ_rpt_dom"/>
</dbReference>
<reference evidence="3 4" key="1">
    <citation type="submission" date="2019-04" db="EMBL/GenBank/DDBJ databases">
        <authorList>
            <person name="Van Vliet M D."/>
        </authorList>
    </citation>
    <scope>NUCLEOTIDE SEQUENCE [LARGE SCALE GENOMIC DNA]</scope>
    <source>
        <strain evidence="3 4">F21</strain>
    </source>
</reference>
<dbReference type="RefSeq" id="WP_168433627.1">
    <property type="nucleotide sequence ID" value="NZ_CAAHFH010000003.1"/>
</dbReference>
<name>A0A6C2US54_9BACT</name>
<feature type="chain" id="PRO_5025402170" description="Pyrrolo-quinoline quinone repeat domain-containing protein" evidence="1">
    <location>
        <begin position="36"/>
        <end position="443"/>
    </location>
</feature>
<dbReference type="PANTHER" id="PTHR34512:SF30">
    <property type="entry name" value="OUTER MEMBRANE PROTEIN ASSEMBLY FACTOR BAMB"/>
    <property type="match status" value="1"/>
</dbReference>
<dbReference type="Gene3D" id="2.130.10.10">
    <property type="entry name" value="YVTN repeat-like/Quinoprotein amine dehydrogenase"/>
    <property type="match status" value="2"/>
</dbReference>
<dbReference type="SMART" id="SM00564">
    <property type="entry name" value="PQQ"/>
    <property type="match status" value="3"/>
</dbReference>
<feature type="signal peptide" evidence="1">
    <location>
        <begin position="1"/>
        <end position="35"/>
    </location>
</feature>
<dbReference type="EMBL" id="CAAHFH010000003">
    <property type="protein sequence ID" value="VGO23170.1"/>
    <property type="molecule type" value="Genomic_DNA"/>
</dbReference>
<dbReference type="Proteomes" id="UP000346198">
    <property type="component" value="Unassembled WGS sequence"/>
</dbReference>
<evidence type="ECO:0000313" key="3">
    <source>
        <dbReference type="EMBL" id="VGO23170.1"/>
    </source>
</evidence>